<dbReference type="SUPFAM" id="SSF52540">
    <property type="entry name" value="P-loop containing nucleoside triphosphate hydrolases"/>
    <property type="match status" value="2"/>
</dbReference>
<comment type="catalytic activity">
    <reaction evidence="10 11">
        <text>Couples ATP hydrolysis with the unwinding of duplex DNA by translocating in the 3'-5' direction.</text>
        <dbReference type="EC" id="5.6.2.4"/>
    </reaction>
</comment>
<dbReference type="EC" id="5.6.2.4" evidence="11"/>
<protein>
    <recommendedName>
        <fullName evidence="11">ATP-dependent DNA helicase</fullName>
        <ecNumber evidence="11">5.6.2.4</ecNumber>
    </recommendedName>
</protein>
<organism evidence="15 16">
    <name type="scientific">Phycomyces blakesleeanus</name>
    <dbReference type="NCBI Taxonomy" id="4837"/>
    <lineage>
        <taxon>Eukaryota</taxon>
        <taxon>Fungi</taxon>
        <taxon>Fungi incertae sedis</taxon>
        <taxon>Mucoromycota</taxon>
        <taxon>Mucoromycotina</taxon>
        <taxon>Mucoromycetes</taxon>
        <taxon>Mucorales</taxon>
        <taxon>Phycomycetaceae</taxon>
        <taxon>Phycomyces</taxon>
    </lineage>
</organism>
<evidence type="ECO:0000256" key="12">
    <source>
        <dbReference type="SAM" id="MobiDB-lite"/>
    </source>
</evidence>
<comment type="subcellular location">
    <subcellularLocation>
        <location evidence="1 11">Nucleus</location>
    </subcellularLocation>
</comment>
<dbReference type="Proteomes" id="UP001448207">
    <property type="component" value="Unassembled WGS sequence"/>
</dbReference>
<name>A0ABR3ATI7_PHYBL</name>
<evidence type="ECO:0000256" key="6">
    <source>
        <dbReference type="ARBA" id="ARBA00022840"/>
    </source>
</evidence>
<evidence type="ECO:0000256" key="4">
    <source>
        <dbReference type="ARBA" id="ARBA00022801"/>
    </source>
</evidence>
<evidence type="ECO:0000259" key="13">
    <source>
        <dbReference type="PROSITE" id="PS51192"/>
    </source>
</evidence>
<keyword evidence="3 11" id="KW-0547">Nucleotide-binding</keyword>
<dbReference type="NCBIfam" id="TIGR00614">
    <property type="entry name" value="recQ_fam"/>
    <property type="match status" value="1"/>
</dbReference>
<dbReference type="SMART" id="SM00956">
    <property type="entry name" value="RQC"/>
    <property type="match status" value="1"/>
</dbReference>
<sequence>MYSSTCSQLKDRVNAINNRLVDILTSTKIDEPLKNELVEERTLILEQIKEFENPSLSPLSKAPISVQSLQSQQNDYSASEYDVSYYDTPKYSVTTFTPPSSTAYPRLQESTPNQAFVLDSEPDFESELELEPETETEPESESSRHLEIYSPSTDIHKDTSSQKCSPWYNDVRKALTKTFGLSSFRLNQLEAINSTLNGEDVFVLMPTGGGKSLCYQLPATVQGYKRQGVTLVVSPLLSLMHDQVDTLVNRRGIRAAMLNGEIPLIEKQRVYDCLKVVPPALELLYVTPEQLHRSDVLQNVLKRLHRNNMLARFVVDEAHCVSQWGHDFRPDYKLLGNLKDIYPGVPIMALTATANKMVQEDVLHNMRMKNCRVFKQSFNRSNLSYEVVPKTSKTILGDISNFISRFRHQTGIIYCSTRKHCENVAEKLKSQYGVSTEHYHAGLSTEDRIDIQNKWQEGTVRVIVATIAFGMGIDKPDVRFVIHYTLPQSLEGYYQETGRAGRDGLPAVCRLYYTYADTKTYQKLIDGGDGDYDQKKRQKDNLNHMVKYCENKTDCRRKQILWYFGEKFDPSGCSNTCDNCTSQKHGKRVQRDMTKEASLAIQLVRHTQGDNVTLIQAIELFRGSRAKRFIERGYETLPGFGAGKDLSRNDADRLLKHLATHDVFTERTECNSKGFISSYIQLGPDAGLVESKKRKIFLDFSNGNQERLRTTTSTSTSRRSVSTISSFSSPTSTSTSTSASTSSSYASNRSYMGSTVNSNTLNKGKSIPNYVYQSANNMTPIRRTNTNTHSTNINTNINTSRISSVSSVSLSTGIQSSSSITSVPAQKPAPVLSDAEAETRLLCFEEMKKYRNAVRINYIYLYTKKERKDKNI</sequence>
<evidence type="ECO:0000313" key="15">
    <source>
        <dbReference type="EMBL" id="KAL0079685.1"/>
    </source>
</evidence>
<evidence type="ECO:0000256" key="9">
    <source>
        <dbReference type="ARBA" id="ARBA00023242"/>
    </source>
</evidence>
<feature type="region of interest" description="Disordered" evidence="12">
    <location>
        <begin position="707"/>
        <end position="759"/>
    </location>
</feature>
<evidence type="ECO:0000256" key="1">
    <source>
        <dbReference type="ARBA" id="ARBA00004123"/>
    </source>
</evidence>
<keyword evidence="5 11" id="KW-0347">Helicase</keyword>
<dbReference type="Gene3D" id="3.40.50.300">
    <property type="entry name" value="P-loop containing nucleotide triphosphate hydrolases"/>
    <property type="match status" value="2"/>
</dbReference>
<dbReference type="PROSITE" id="PS00690">
    <property type="entry name" value="DEAH_ATP_HELICASE"/>
    <property type="match status" value="1"/>
</dbReference>
<evidence type="ECO:0000256" key="11">
    <source>
        <dbReference type="RuleBase" id="RU364117"/>
    </source>
</evidence>
<keyword evidence="7" id="KW-0238">DNA-binding</keyword>
<keyword evidence="6 11" id="KW-0067">ATP-binding</keyword>
<comment type="caution">
    <text evidence="15">The sequence shown here is derived from an EMBL/GenBank/DDBJ whole genome shotgun (WGS) entry which is preliminary data.</text>
</comment>
<dbReference type="PANTHER" id="PTHR13710">
    <property type="entry name" value="DNA HELICASE RECQ FAMILY MEMBER"/>
    <property type="match status" value="1"/>
</dbReference>
<feature type="region of interest" description="Disordered" evidence="12">
    <location>
        <begin position="123"/>
        <end position="145"/>
    </location>
</feature>
<keyword evidence="4 11" id="KW-0378">Hydrolase</keyword>
<evidence type="ECO:0000256" key="5">
    <source>
        <dbReference type="ARBA" id="ARBA00022806"/>
    </source>
</evidence>
<proteinExistence type="inferred from homology"/>
<dbReference type="InterPro" id="IPR011545">
    <property type="entry name" value="DEAD/DEAH_box_helicase_dom"/>
</dbReference>
<dbReference type="InterPro" id="IPR032284">
    <property type="entry name" value="RecQ_Zn-bd"/>
</dbReference>
<evidence type="ECO:0000256" key="2">
    <source>
        <dbReference type="ARBA" id="ARBA00005446"/>
    </source>
</evidence>
<dbReference type="PROSITE" id="PS51194">
    <property type="entry name" value="HELICASE_CTER"/>
    <property type="match status" value="1"/>
</dbReference>
<feature type="domain" description="Helicase ATP-binding" evidence="13">
    <location>
        <begin position="192"/>
        <end position="372"/>
    </location>
</feature>
<dbReference type="InterPro" id="IPR018982">
    <property type="entry name" value="RQC_domain"/>
</dbReference>
<comment type="similarity">
    <text evidence="2 11">Belongs to the helicase family. RecQ subfamily.</text>
</comment>
<keyword evidence="8" id="KW-0413">Isomerase</keyword>
<dbReference type="GO" id="GO:0016787">
    <property type="term" value="F:hydrolase activity"/>
    <property type="evidence" value="ECO:0007669"/>
    <property type="project" value="UniProtKB-KW"/>
</dbReference>
<dbReference type="SMART" id="SM00490">
    <property type="entry name" value="HELICc"/>
    <property type="match status" value="1"/>
</dbReference>
<evidence type="ECO:0000256" key="3">
    <source>
        <dbReference type="ARBA" id="ARBA00022741"/>
    </source>
</evidence>
<dbReference type="Pfam" id="PF00271">
    <property type="entry name" value="Helicase_C"/>
    <property type="match status" value="1"/>
</dbReference>
<keyword evidence="9 11" id="KW-0539">Nucleus</keyword>
<dbReference type="PANTHER" id="PTHR13710:SF153">
    <property type="entry name" value="RECQ-LIKE DNA HELICASE BLM"/>
    <property type="match status" value="1"/>
</dbReference>
<dbReference type="Pfam" id="PF09382">
    <property type="entry name" value="RQC"/>
    <property type="match status" value="1"/>
</dbReference>
<dbReference type="PROSITE" id="PS51192">
    <property type="entry name" value="HELICASE_ATP_BIND_1"/>
    <property type="match status" value="1"/>
</dbReference>
<gene>
    <name evidence="15" type="ORF">J3Q64DRAFT_1760861</name>
</gene>
<keyword evidence="16" id="KW-1185">Reference proteome</keyword>
<dbReference type="CDD" id="cd17920">
    <property type="entry name" value="DEXHc_RecQ"/>
    <property type="match status" value="1"/>
</dbReference>
<dbReference type="EMBL" id="JBCLYO010000021">
    <property type="protein sequence ID" value="KAL0079685.1"/>
    <property type="molecule type" value="Genomic_DNA"/>
</dbReference>
<evidence type="ECO:0000256" key="10">
    <source>
        <dbReference type="ARBA" id="ARBA00034617"/>
    </source>
</evidence>
<evidence type="ECO:0000256" key="7">
    <source>
        <dbReference type="ARBA" id="ARBA00023125"/>
    </source>
</evidence>
<dbReference type="InterPro" id="IPR004589">
    <property type="entry name" value="DNA_helicase_ATP-dep_RecQ"/>
</dbReference>
<accession>A0ABR3ATI7</accession>
<dbReference type="InterPro" id="IPR001650">
    <property type="entry name" value="Helicase_C-like"/>
</dbReference>
<dbReference type="InterPro" id="IPR036388">
    <property type="entry name" value="WH-like_DNA-bd_sf"/>
</dbReference>
<feature type="compositionally biased region" description="Low complexity" evidence="12">
    <location>
        <begin position="710"/>
        <end position="750"/>
    </location>
</feature>
<dbReference type="InterPro" id="IPR002464">
    <property type="entry name" value="DNA/RNA_helicase_DEAH_CS"/>
</dbReference>
<evidence type="ECO:0000313" key="16">
    <source>
        <dbReference type="Proteomes" id="UP001448207"/>
    </source>
</evidence>
<evidence type="ECO:0000259" key="14">
    <source>
        <dbReference type="PROSITE" id="PS51194"/>
    </source>
</evidence>
<dbReference type="InterPro" id="IPR014001">
    <property type="entry name" value="Helicase_ATP-bd"/>
</dbReference>
<dbReference type="Pfam" id="PF00270">
    <property type="entry name" value="DEAD"/>
    <property type="match status" value="1"/>
</dbReference>
<dbReference type="InterPro" id="IPR027417">
    <property type="entry name" value="P-loop_NTPase"/>
</dbReference>
<dbReference type="Gene3D" id="1.10.10.10">
    <property type="entry name" value="Winged helix-like DNA-binding domain superfamily/Winged helix DNA-binding domain"/>
    <property type="match status" value="1"/>
</dbReference>
<feature type="domain" description="Helicase C-terminal" evidence="14">
    <location>
        <begin position="398"/>
        <end position="543"/>
    </location>
</feature>
<dbReference type="SMART" id="SM00487">
    <property type="entry name" value="DEXDc"/>
    <property type="match status" value="1"/>
</dbReference>
<feature type="compositionally biased region" description="Acidic residues" evidence="12">
    <location>
        <begin position="123"/>
        <end position="140"/>
    </location>
</feature>
<reference evidence="15 16" key="1">
    <citation type="submission" date="2024-04" db="EMBL/GenBank/DDBJ databases">
        <title>Symmetric and asymmetric DNA N6-adenine methylation regulates different biological responses in Mucorales.</title>
        <authorList>
            <consortium name="Lawrence Berkeley National Laboratory"/>
            <person name="Lax C."/>
            <person name="Mondo S.J."/>
            <person name="Osorio-Concepcion M."/>
            <person name="Muszewska A."/>
            <person name="Corrochano-Luque M."/>
            <person name="Gutierrez G."/>
            <person name="Riley R."/>
            <person name="Lipzen A."/>
            <person name="Guo J."/>
            <person name="Hundley H."/>
            <person name="Amirebrahimi M."/>
            <person name="Ng V."/>
            <person name="Lorenzo-Gutierrez D."/>
            <person name="Binder U."/>
            <person name="Yang J."/>
            <person name="Song Y."/>
            <person name="Canovas D."/>
            <person name="Navarro E."/>
            <person name="Freitag M."/>
            <person name="Gabaldon T."/>
            <person name="Grigoriev I.V."/>
            <person name="Corrochano L.M."/>
            <person name="Nicolas F.E."/>
            <person name="Garre V."/>
        </authorList>
    </citation>
    <scope>NUCLEOTIDE SEQUENCE [LARGE SCALE GENOMIC DNA]</scope>
    <source>
        <strain evidence="15 16">L51</strain>
    </source>
</reference>
<comment type="catalytic activity">
    <reaction evidence="11">
        <text>ATP + H2O = ADP + phosphate + H(+)</text>
        <dbReference type="Rhea" id="RHEA:13065"/>
        <dbReference type="ChEBI" id="CHEBI:15377"/>
        <dbReference type="ChEBI" id="CHEBI:15378"/>
        <dbReference type="ChEBI" id="CHEBI:30616"/>
        <dbReference type="ChEBI" id="CHEBI:43474"/>
        <dbReference type="ChEBI" id="CHEBI:456216"/>
    </reaction>
</comment>
<dbReference type="CDD" id="cd18794">
    <property type="entry name" value="SF2_C_RecQ"/>
    <property type="match status" value="1"/>
</dbReference>
<evidence type="ECO:0000256" key="8">
    <source>
        <dbReference type="ARBA" id="ARBA00023235"/>
    </source>
</evidence>
<dbReference type="Pfam" id="PF16124">
    <property type="entry name" value="RecQ_Zn_bind"/>
    <property type="match status" value="1"/>
</dbReference>